<keyword evidence="3" id="KW-1185">Reference proteome</keyword>
<dbReference type="PANTHER" id="PTHR11223">
    <property type="entry name" value="EXPORTIN 1/5"/>
    <property type="match status" value="1"/>
</dbReference>
<organism evidence="2 3">
    <name type="scientific">Cryoendolithus antarcticus</name>
    <dbReference type="NCBI Taxonomy" id="1507870"/>
    <lineage>
        <taxon>Eukaryota</taxon>
        <taxon>Fungi</taxon>
        <taxon>Dikarya</taxon>
        <taxon>Ascomycota</taxon>
        <taxon>Pezizomycotina</taxon>
        <taxon>Dothideomycetes</taxon>
        <taxon>Dothideomycetidae</taxon>
        <taxon>Cladosporiales</taxon>
        <taxon>Cladosporiaceae</taxon>
        <taxon>Cryoendolithus</taxon>
    </lineage>
</organism>
<dbReference type="GO" id="GO:0003723">
    <property type="term" value="F:RNA binding"/>
    <property type="evidence" value="ECO:0007669"/>
    <property type="project" value="TreeGrafter"/>
</dbReference>
<dbReference type="InParanoid" id="A0A1V8SRN8"/>
<dbReference type="OrthoDB" id="2215036at2759"/>
<dbReference type="GO" id="GO:0006405">
    <property type="term" value="P:RNA export from nucleus"/>
    <property type="evidence" value="ECO:0007669"/>
    <property type="project" value="TreeGrafter"/>
</dbReference>
<dbReference type="GO" id="GO:0005634">
    <property type="term" value="C:nucleus"/>
    <property type="evidence" value="ECO:0007669"/>
    <property type="project" value="TreeGrafter"/>
</dbReference>
<dbReference type="Gene3D" id="1.25.10.10">
    <property type="entry name" value="Leucine-rich Repeat Variant"/>
    <property type="match status" value="1"/>
</dbReference>
<dbReference type="InterPro" id="IPR045478">
    <property type="entry name" value="Exportin-5_C"/>
</dbReference>
<sequence>MDNNETLSQITQALSATLDPRISNEFRQNALQYLEHIKTDYNAPQYGFSLADDFSQPTAVRYYGLQLLEYAVKYRWGKYDTKQADQLRYWIKCLAGSIRVQDELYIRNKIAQLWVEVAKRCWGDEWMDMDTSLVTLWEKAFEEKGFVNKVFVLYVLETLSEDICNREDTSAGLRLEVLGAALNEIMIPNGLYEEHLSTRGTSAEVRAGKEGWLVRMTSYFATLVKEIHIGSRDANFQDLNLVAIKSLNALKPTFAWISLKALQEIRCIDCLFVPFLTSDRSLQSAAVEAMYSLLSRPYSAHFHDNWLALVHEALLPERVEMISNAFRDTSSRVLDDRDEVAYTLQKKMSEHLSVLADAVALHPKLTQDLDTPALFTLLAGVLSSKSLIVSIPVLHSWTKLLAVQDTAVIDFISQALATLLEICSARLLNYEALPEDSDDPMVQFLYDDFDTMPERHAFLGNYRRYCITVIETISRQRPLEALEHVLERTKQMLAEGPYSTARGYDGARHVKTSLPHLEFEAQYSVVSSVLKGLVRWETDVSTLPEDSTLQSRAEQDRARASQLLQQWCSSVFDNPIDDPEVAGHVVVLISTMLRNNDYATDFVLYMIEKLLGMRIPDVPALEIYSEAVKGFETQRVMELQRLGAVYANDLLVVYPSIEGQINGLTEAHASDPRIVWAYKSLLFIIQHRATTVSADVRQERLQATMQPVIAAWQNPALGASFTSFAAFCKTTGLEQLPDFYQQHRFAAVQDWGAQHLDEAGQATQADIKNRGDLMPLRSTKALLAASTEKMLEGSEEHEIACAIWAPTLPVILPTLLQMIRNAQAYNNPSNWSHLPDELQYVVRRTLQDRFWQSGISNETKDEFYARVSGSKTSYEGFASTVRGTLRNVREQAYHILYLMTKFEEQFYGLPEFADPLAHALFDDAEYLSANHSNALVNLTTGLVQRCPPHHRARFLPPLLTSFFTTLDTKITTEWQSIIQVTVQNGGDEENLSEEMRQESVLRQLTFAAVSFVAFLVDRSQPHSSRSAGKPNISDLVLSDSTILEPLLLFCTHALRVRDTRSSSTICRLFTLIIPSFTADTPPAPQVRDFISTEVLKACISSINEPYFADMQRDLASLIALIVSLYSPLTSTPSEVLASLPEMSAERVAKDVKKICGAANARAQRALVLELLKGVRGVSIYEAGRIEREVGGQRKGRSGVQARFMEAEQHGAAEGREVGLEDVGGLFGEV</sequence>
<dbReference type="AlphaFoldDB" id="A0A1V8SRN8"/>
<protein>
    <recommendedName>
        <fullName evidence="1">Exportin-5 C-terminal domain-containing protein</fullName>
    </recommendedName>
</protein>
<dbReference type="InterPro" id="IPR011989">
    <property type="entry name" value="ARM-like"/>
</dbReference>
<dbReference type="Proteomes" id="UP000192596">
    <property type="component" value="Unassembled WGS sequence"/>
</dbReference>
<comment type="caution">
    <text evidence="2">The sequence shown here is derived from an EMBL/GenBank/DDBJ whole genome shotgun (WGS) entry which is preliminary data.</text>
</comment>
<dbReference type="GO" id="GO:0042565">
    <property type="term" value="C:RNA nuclear export complex"/>
    <property type="evidence" value="ECO:0007669"/>
    <property type="project" value="TreeGrafter"/>
</dbReference>
<dbReference type="STRING" id="1507870.A0A1V8SRN8"/>
<dbReference type="GO" id="GO:0005737">
    <property type="term" value="C:cytoplasm"/>
    <property type="evidence" value="ECO:0007669"/>
    <property type="project" value="TreeGrafter"/>
</dbReference>
<dbReference type="GO" id="GO:0006611">
    <property type="term" value="P:protein export from nucleus"/>
    <property type="evidence" value="ECO:0007669"/>
    <property type="project" value="InterPro"/>
</dbReference>
<dbReference type="SUPFAM" id="SSF48371">
    <property type="entry name" value="ARM repeat"/>
    <property type="match status" value="1"/>
</dbReference>
<dbReference type="GO" id="GO:0005049">
    <property type="term" value="F:nuclear export signal receptor activity"/>
    <property type="evidence" value="ECO:0007669"/>
    <property type="project" value="InterPro"/>
</dbReference>
<reference evidence="3" key="1">
    <citation type="submission" date="2017-03" db="EMBL/GenBank/DDBJ databases">
        <title>Genomes of endolithic fungi from Antarctica.</title>
        <authorList>
            <person name="Coleine C."/>
            <person name="Masonjones S."/>
            <person name="Stajich J.E."/>
        </authorList>
    </citation>
    <scope>NUCLEOTIDE SEQUENCE [LARGE SCALE GENOMIC DNA]</scope>
    <source>
        <strain evidence="3">CCFEE 5527</strain>
    </source>
</reference>
<feature type="domain" description="Exportin-5 C-terminal" evidence="1">
    <location>
        <begin position="341"/>
        <end position="1176"/>
    </location>
</feature>
<evidence type="ECO:0000259" key="1">
    <source>
        <dbReference type="Pfam" id="PF19273"/>
    </source>
</evidence>
<accession>A0A1V8SRN8</accession>
<evidence type="ECO:0000313" key="3">
    <source>
        <dbReference type="Proteomes" id="UP000192596"/>
    </source>
</evidence>
<gene>
    <name evidence="2" type="ORF">B0A48_12777</name>
</gene>
<dbReference type="FunCoup" id="A0A1V8SRN8">
    <property type="interactions" value="1433"/>
</dbReference>
<proteinExistence type="predicted"/>
<dbReference type="EMBL" id="NAJO01000030">
    <property type="protein sequence ID" value="OQO01740.1"/>
    <property type="molecule type" value="Genomic_DNA"/>
</dbReference>
<dbReference type="InterPro" id="IPR016024">
    <property type="entry name" value="ARM-type_fold"/>
</dbReference>
<name>A0A1V8SRN8_9PEZI</name>
<dbReference type="InterPro" id="IPR045065">
    <property type="entry name" value="XPO1/5"/>
</dbReference>
<dbReference type="Pfam" id="PF19273">
    <property type="entry name" value="Exportin-5"/>
    <property type="match status" value="1"/>
</dbReference>
<evidence type="ECO:0000313" key="2">
    <source>
        <dbReference type="EMBL" id="OQO01740.1"/>
    </source>
</evidence>
<dbReference type="PANTHER" id="PTHR11223:SF3">
    <property type="entry name" value="EXPORTIN-5"/>
    <property type="match status" value="1"/>
</dbReference>